<evidence type="ECO:0000256" key="3">
    <source>
        <dbReference type="ARBA" id="ARBA00022729"/>
    </source>
</evidence>
<dbReference type="RefSeq" id="WP_140881264.1">
    <property type="nucleotide sequence ID" value="NZ_RCZP01000002.1"/>
</dbReference>
<accession>A0A502GEM5</accession>
<dbReference type="Gene3D" id="3.40.190.10">
    <property type="entry name" value="Periplasmic binding protein-like II"/>
    <property type="match status" value="1"/>
</dbReference>
<evidence type="ECO:0000256" key="2">
    <source>
        <dbReference type="ARBA" id="ARBA00005695"/>
    </source>
</evidence>
<gene>
    <name evidence="6" type="ORF">EAH89_02840</name>
</gene>
<comment type="caution">
    <text evidence="6">The sequence shown here is derived from an EMBL/GenBank/DDBJ whole genome shotgun (WGS) entry which is preliminary data.</text>
</comment>
<comment type="similarity">
    <text evidence="2">Belongs to the bacterial solute-binding protein 5 family.</text>
</comment>
<evidence type="ECO:0000256" key="1">
    <source>
        <dbReference type="ARBA" id="ARBA00004418"/>
    </source>
</evidence>
<reference evidence="6 7" key="1">
    <citation type="journal article" date="2019" name="Environ. Microbiol.">
        <title>Species interactions and distinct microbial communities in high Arctic permafrost affected cryosols are associated with the CH4 and CO2 gas fluxes.</title>
        <authorList>
            <person name="Altshuler I."/>
            <person name="Hamel J."/>
            <person name="Turney S."/>
            <person name="Magnuson E."/>
            <person name="Levesque R."/>
            <person name="Greer C."/>
            <person name="Whyte L.G."/>
        </authorList>
    </citation>
    <scope>NUCLEOTIDE SEQUENCE [LARGE SCALE GENOMIC DNA]</scope>
    <source>
        <strain evidence="6 7">S9.3B</strain>
    </source>
</reference>
<sequence>MQRRSLLTGAALAALPLPALAQPSVAAPNRARTLRFVPQAALTALDPIVQNATISTTHGFCVFDTLFATDAKLAIHPQMAAGHEASADGLLWTIRLRDGLRFHDGAPVLARDCVASLKRWCVRDLFGQILARAVAEWGTPDDRTLTIRLSRPFPALLYALGKPASVPPFIMPERLAATPPDRPVPEMVGSGPWKFLAPEFNPGSFVAYARNEAYVPRDEPAEGASGGKRVTFDRLEWHIIPDGATAGAALQRGEVDWVEYPLPDLLPLMARDRGIRTQVYDPTGFLGVIRFNHLHPPFDRVEVRRALRDCLSQPDHMASVAAPGDWRECHALFPCTLPGVEEFPAPPRDLARARAAIRAAGAEGAKVVVINPTDFAAVAPQGRLAADLCRQLGFQVDLQEMDWAAMLSRRNSREDVAHGGWSIYPTNFPAASIANPAVNSGIRGDGPTAWFGWPTDPATEAGIERWLYAPDPAAQAEAFAAVQRTAWESVGFAPSGLFVLKTAFRADLSGVLQGPNPYLWNLRRS</sequence>
<comment type="subcellular location">
    <subcellularLocation>
        <location evidence="1">Periplasm</location>
    </subcellularLocation>
</comment>
<proteinExistence type="inferred from homology"/>
<dbReference type="GO" id="GO:0015833">
    <property type="term" value="P:peptide transport"/>
    <property type="evidence" value="ECO:0007669"/>
    <property type="project" value="TreeGrafter"/>
</dbReference>
<evidence type="ECO:0000313" key="6">
    <source>
        <dbReference type="EMBL" id="TPG60334.1"/>
    </source>
</evidence>
<evidence type="ECO:0000256" key="4">
    <source>
        <dbReference type="SAM" id="SignalP"/>
    </source>
</evidence>
<evidence type="ECO:0000313" key="7">
    <source>
        <dbReference type="Proteomes" id="UP000317078"/>
    </source>
</evidence>
<dbReference type="EMBL" id="RCZP01000002">
    <property type="protein sequence ID" value="TPG60334.1"/>
    <property type="molecule type" value="Genomic_DNA"/>
</dbReference>
<dbReference type="Proteomes" id="UP000317078">
    <property type="component" value="Unassembled WGS sequence"/>
</dbReference>
<feature type="domain" description="Solute-binding protein family 5" evidence="5">
    <location>
        <begin position="75"/>
        <end position="426"/>
    </location>
</feature>
<dbReference type="PANTHER" id="PTHR30290:SF38">
    <property type="entry name" value="D,D-DIPEPTIDE-BINDING PERIPLASMIC PROTEIN DDPA-RELATED"/>
    <property type="match status" value="1"/>
</dbReference>
<organism evidence="6 7">
    <name type="scientific">Muricoccus nepalensis</name>
    <dbReference type="NCBI Taxonomy" id="1854500"/>
    <lineage>
        <taxon>Bacteria</taxon>
        <taxon>Pseudomonadati</taxon>
        <taxon>Pseudomonadota</taxon>
        <taxon>Alphaproteobacteria</taxon>
        <taxon>Acetobacterales</taxon>
        <taxon>Roseomonadaceae</taxon>
        <taxon>Muricoccus</taxon>
    </lineage>
</organism>
<feature type="signal peptide" evidence="4">
    <location>
        <begin position="1"/>
        <end position="21"/>
    </location>
</feature>
<dbReference type="Gene3D" id="3.10.105.10">
    <property type="entry name" value="Dipeptide-binding Protein, Domain 3"/>
    <property type="match status" value="1"/>
</dbReference>
<dbReference type="InterPro" id="IPR000914">
    <property type="entry name" value="SBP_5_dom"/>
</dbReference>
<protein>
    <submittedName>
        <fullName evidence="6">ABC transporter substrate-binding protein</fullName>
    </submittedName>
</protein>
<dbReference type="GO" id="GO:1904680">
    <property type="term" value="F:peptide transmembrane transporter activity"/>
    <property type="evidence" value="ECO:0007669"/>
    <property type="project" value="TreeGrafter"/>
</dbReference>
<keyword evidence="3 4" id="KW-0732">Signal</keyword>
<dbReference type="PANTHER" id="PTHR30290">
    <property type="entry name" value="PERIPLASMIC BINDING COMPONENT OF ABC TRANSPORTER"/>
    <property type="match status" value="1"/>
</dbReference>
<dbReference type="InterPro" id="IPR039424">
    <property type="entry name" value="SBP_5"/>
</dbReference>
<dbReference type="CDD" id="cd08502">
    <property type="entry name" value="PBP2_NikA_DppA_OppA_like_16"/>
    <property type="match status" value="1"/>
</dbReference>
<dbReference type="SUPFAM" id="SSF53850">
    <property type="entry name" value="Periplasmic binding protein-like II"/>
    <property type="match status" value="1"/>
</dbReference>
<dbReference type="AlphaFoldDB" id="A0A502GEM5"/>
<name>A0A502GEM5_9PROT</name>
<feature type="chain" id="PRO_5021226330" evidence="4">
    <location>
        <begin position="22"/>
        <end position="525"/>
    </location>
</feature>
<dbReference type="Pfam" id="PF00496">
    <property type="entry name" value="SBP_bac_5"/>
    <property type="match status" value="1"/>
</dbReference>
<evidence type="ECO:0000259" key="5">
    <source>
        <dbReference type="Pfam" id="PF00496"/>
    </source>
</evidence>
<dbReference type="OrthoDB" id="7233744at2"/>
<keyword evidence="7" id="KW-1185">Reference proteome</keyword>